<dbReference type="Pfam" id="PF13671">
    <property type="entry name" value="AAA_33"/>
    <property type="match status" value="1"/>
</dbReference>
<dbReference type="SUPFAM" id="SSF52540">
    <property type="entry name" value="P-loop containing nucleoside triphosphate hydrolases"/>
    <property type="match status" value="1"/>
</dbReference>
<name>A0A4P2QZW6_SORCE</name>
<dbReference type="CDD" id="cd00077">
    <property type="entry name" value="HDc"/>
    <property type="match status" value="1"/>
</dbReference>
<dbReference type="InterPro" id="IPR050124">
    <property type="entry name" value="tRNA_CCA-adding_enzyme"/>
</dbReference>
<proteinExistence type="predicted"/>
<dbReference type="Gene3D" id="1.10.3090.10">
    <property type="entry name" value="cca-adding enzyme, domain 2"/>
    <property type="match status" value="1"/>
</dbReference>
<evidence type="ECO:0000259" key="3">
    <source>
        <dbReference type="SMART" id="SM00471"/>
    </source>
</evidence>
<dbReference type="Pfam" id="PF01966">
    <property type="entry name" value="HD"/>
    <property type="match status" value="1"/>
</dbReference>
<protein>
    <submittedName>
        <fullName evidence="4">Poly(A) polymerase</fullName>
    </submittedName>
</protein>
<dbReference type="PANTHER" id="PTHR47545:SF1">
    <property type="entry name" value="MULTIFUNCTIONAL CCA PROTEIN"/>
    <property type="match status" value="1"/>
</dbReference>
<dbReference type="AlphaFoldDB" id="A0A4P2QZW6"/>
<keyword evidence="1" id="KW-0547">Nucleotide-binding</keyword>
<dbReference type="InterPro" id="IPR003607">
    <property type="entry name" value="HD/PDEase_dom"/>
</dbReference>
<dbReference type="EMBL" id="CP012672">
    <property type="protein sequence ID" value="AUX36177.1"/>
    <property type="molecule type" value="Genomic_DNA"/>
</dbReference>
<dbReference type="InterPro" id="IPR006674">
    <property type="entry name" value="HD_domain"/>
</dbReference>
<sequence length="399" mass="44822">MFAASSLLDLLTPDPARVPWDELQVFDWVRALEGCPQDPIHHAEGNVWIHTRMVLETLLGLPEWRALPAEEQRVVYLACLLHDVAKPATTREEGGRITAKGHSRAGELLARRLLWELGAPFALREHVCALVRYHQIPFYLIERGDAQRVAAEISLHARCDLLALVAEADIRGRVCADMGRVVDNIELFREFCREEGCYRGPRAFASDHTRFVYFRSDPAGGRPPDVEVYDDTRAEVVVMSGLPGAGKDTYVRSHFADWPVVSLDALRSELEIDPTDTQGQVVQAARERAKEHLRRGERFVWNATNLSRQRRGPVLQMAADYGARIRVVYVEVPRTVLFAQNRAREAAVPEAAIRRMIERWEIPGKTEAHEVVLAVRGEGETRGGHSRADRPAALAGATR</sequence>
<dbReference type="GO" id="GO:0000166">
    <property type="term" value="F:nucleotide binding"/>
    <property type="evidence" value="ECO:0007669"/>
    <property type="project" value="UniProtKB-KW"/>
</dbReference>
<dbReference type="Gene3D" id="3.40.50.300">
    <property type="entry name" value="P-loop containing nucleotide triphosphate hydrolases"/>
    <property type="match status" value="1"/>
</dbReference>
<dbReference type="SUPFAM" id="SSF109604">
    <property type="entry name" value="HD-domain/PDEase-like"/>
    <property type="match status" value="1"/>
</dbReference>
<dbReference type="PANTHER" id="PTHR47545">
    <property type="entry name" value="MULTIFUNCTIONAL CCA PROTEIN"/>
    <property type="match status" value="1"/>
</dbReference>
<dbReference type="Proteomes" id="UP000295497">
    <property type="component" value="Chromosome"/>
</dbReference>
<evidence type="ECO:0000256" key="1">
    <source>
        <dbReference type="ARBA" id="ARBA00022741"/>
    </source>
</evidence>
<accession>A0A4P2QZW6</accession>
<feature type="region of interest" description="Disordered" evidence="2">
    <location>
        <begin position="377"/>
        <end position="399"/>
    </location>
</feature>
<dbReference type="RefSeq" id="WP_237244509.1">
    <property type="nucleotide sequence ID" value="NZ_CP012672.1"/>
</dbReference>
<evidence type="ECO:0000313" key="4">
    <source>
        <dbReference type="EMBL" id="AUX36177.1"/>
    </source>
</evidence>
<feature type="compositionally biased region" description="Basic and acidic residues" evidence="2">
    <location>
        <begin position="377"/>
        <end position="390"/>
    </location>
</feature>
<gene>
    <name evidence="4" type="ORF">SOCE836_083830</name>
</gene>
<feature type="domain" description="HD/PDEase" evidence="3">
    <location>
        <begin position="43"/>
        <end position="183"/>
    </location>
</feature>
<dbReference type="SMART" id="SM00471">
    <property type="entry name" value="HDc"/>
    <property type="match status" value="1"/>
</dbReference>
<evidence type="ECO:0000256" key="2">
    <source>
        <dbReference type="SAM" id="MobiDB-lite"/>
    </source>
</evidence>
<dbReference type="InterPro" id="IPR027417">
    <property type="entry name" value="P-loop_NTPase"/>
</dbReference>
<evidence type="ECO:0000313" key="5">
    <source>
        <dbReference type="Proteomes" id="UP000295497"/>
    </source>
</evidence>
<reference evidence="4 5" key="1">
    <citation type="submission" date="2015-09" db="EMBL/GenBank/DDBJ databases">
        <title>Sorangium comparison.</title>
        <authorList>
            <person name="Zaburannyi N."/>
            <person name="Bunk B."/>
            <person name="Overmann J."/>
            <person name="Mueller R."/>
        </authorList>
    </citation>
    <scope>NUCLEOTIDE SEQUENCE [LARGE SCALE GENOMIC DNA]</scope>
    <source>
        <strain evidence="4 5">So ce836</strain>
    </source>
</reference>
<organism evidence="4 5">
    <name type="scientific">Sorangium cellulosum</name>
    <name type="common">Polyangium cellulosum</name>
    <dbReference type="NCBI Taxonomy" id="56"/>
    <lineage>
        <taxon>Bacteria</taxon>
        <taxon>Pseudomonadati</taxon>
        <taxon>Myxococcota</taxon>
        <taxon>Polyangia</taxon>
        <taxon>Polyangiales</taxon>
        <taxon>Polyangiaceae</taxon>
        <taxon>Sorangium</taxon>
    </lineage>
</organism>